<dbReference type="SMART" id="SM00298">
    <property type="entry name" value="CHROMO"/>
    <property type="match status" value="1"/>
</dbReference>
<dbReference type="InterPro" id="IPR000953">
    <property type="entry name" value="Chromo/chromo_shadow_dom"/>
</dbReference>
<feature type="compositionally biased region" description="Basic and acidic residues" evidence="1">
    <location>
        <begin position="125"/>
        <end position="144"/>
    </location>
</feature>
<accession>A0A498SCE8</accession>
<dbReference type="CDD" id="cd00024">
    <property type="entry name" value="CD_CSD"/>
    <property type="match status" value="1"/>
</dbReference>
<dbReference type="PROSITE" id="PS50013">
    <property type="entry name" value="CHROMO_2"/>
    <property type="match status" value="1"/>
</dbReference>
<dbReference type="Proteomes" id="UP000276991">
    <property type="component" value="Unassembled WGS sequence"/>
</dbReference>
<evidence type="ECO:0000313" key="4">
    <source>
        <dbReference type="Proteomes" id="UP000276991"/>
    </source>
</evidence>
<evidence type="ECO:0000259" key="2">
    <source>
        <dbReference type="PROSITE" id="PS50013"/>
    </source>
</evidence>
<feature type="region of interest" description="Disordered" evidence="1">
    <location>
        <begin position="112"/>
        <end position="172"/>
    </location>
</feature>
<dbReference type="Gene3D" id="2.40.50.40">
    <property type="match status" value="1"/>
</dbReference>
<name>A0A498SCE8_ACAVI</name>
<feature type="domain" description="Chromo" evidence="2">
    <location>
        <begin position="39"/>
        <end position="111"/>
    </location>
</feature>
<dbReference type="InterPro" id="IPR016197">
    <property type="entry name" value="Chromo-like_dom_sf"/>
</dbReference>
<dbReference type="EMBL" id="UPTC01001141">
    <property type="protein sequence ID" value="VBB31202.1"/>
    <property type="molecule type" value="Genomic_DNA"/>
</dbReference>
<proteinExistence type="predicted"/>
<evidence type="ECO:0000256" key="1">
    <source>
        <dbReference type="SAM" id="MobiDB-lite"/>
    </source>
</evidence>
<feature type="compositionally biased region" description="Acidic residues" evidence="1">
    <location>
        <begin position="1"/>
        <end position="11"/>
    </location>
</feature>
<organism evidence="3 4">
    <name type="scientific">Acanthocheilonema viteae</name>
    <name type="common">Filarial nematode worm</name>
    <name type="synonym">Dipetalonema viteae</name>
    <dbReference type="NCBI Taxonomy" id="6277"/>
    <lineage>
        <taxon>Eukaryota</taxon>
        <taxon>Metazoa</taxon>
        <taxon>Ecdysozoa</taxon>
        <taxon>Nematoda</taxon>
        <taxon>Chromadorea</taxon>
        <taxon>Rhabditida</taxon>
        <taxon>Spirurina</taxon>
        <taxon>Spiruromorpha</taxon>
        <taxon>Filarioidea</taxon>
        <taxon>Onchocercidae</taxon>
        <taxon>Acanthocheilonema</taxon>
    </lineage>
</organism>
<evidence type="ECO:0000313" key="3">
    <source>
        <dbReference type="EMBL" id="VBB31202.1"/>
    </source>
</evidence>
<keyword evidence="4" id="KW-1185">Reference proteome</keyword>
<gene>
    <name evidence="3" type="ORF">NAV_LOCUS5993</name>
</gene>
<sequence length="706" mass="82275">MKILDSSDDETDGMRLGLEMSESSSSITDDESTLPDGMFIVQEIVDHECYGELRRKKLIDRRNISHNSLFFRVHWKGFPGQDTWEPLKSVQHLDVFKEYARKHNLIHLIPASSDSSETDSTDTDEINKEEGKKRKISETDNEKCPRKKSKILIDSETEEENDETVNSRGNKQKCQRHDYNHVVKCPQRIDSKKTWWFRRNEKKNFDCSQLFTRERKYDVSSCTSTYQVGKKGSKKNNNHIARCPIRKYIEMTTDGFTATTNRTRSISPIIDKVLRKQQLYDIIDDEEFRDDQNFLKGTKISSAIAQSELAFMAKKLEEGCVLRMFWMKIHNYNLHSPLRQIRNAKAYELNCILFKIVRESKVFEKHYFLLRKCLAEQNAFEFLNQLRIIKGWCVSASENFDAIIFVMFTASENISKFVQILSNNCYAPEHHRCGIFEILLSCLSLKYRAKLFERLNHETKHRLLDIVIGIGCSGGGFCLLDTLIKYGINIGCTRIHPIQQCVLSGNKDAALHLILNGFEVKHIKELPNNNLHEETCKIMDFINTYLDRLNLNIQYWTMALMKEHSTKFTRDSDIFPISNICLYRIGQIDRNVLVMHSFSLSSAESIMDIGIHQRHLPVQFHKHLQFHFGNQDDEMDLICILHNDRSCIYWFPHGYNNKIGTRVHVKLSYTPNDYINETNDLVVLQLWAVQISPALLLTLIKKAEIE</sequence>
<protein>
    <recommendedName>
        <fullName evidence="2">Chromo domain-containing protein</fullName>
    </recommendedName>
</protein>
<dbReference type="SUPFAM" id="SSF54160">
    <property type="entry name" value="Chromo domain-like"/>
    <property type="match status" value="1"/>
</dbReference>
<reference evidence="3 4" key="1">
    <citation type="submission" date="2018-08" db="EMBL/GenBank/DDBJ databases">
        <authorList>
            <person name="Laetsch R D."/>
            <person name="Stevens L."/>
            <person name="Kumar S."/>
            <person name="Blaxter L. M."/>
        </authorList>
    </citation>
    <scope>NUCLEOTIDE SEQUENCE [LARGE SCALE GENOMIC DNA]</scope>
</reference>
<dbReference type="AlphaFoldDB" id="A0A498SCE8"/>
<dbReference type="OrthoDB" id="5827447at2759"/>
<feature type="region of interest" description="Disordered" evidence="1">
    <location>
        <begin position="1"/>
        <end position="32"/>
    </location>
</feature>